<dbReference type="PANTHER" id="PTHR11232:SF76">
    <property type="entry name" value="CARBOXYL-TERMINAL PDZ LIGAND OF NEURONAL NITRIC OXIDE SYNTHASE PROTEIN"/>
    <property type="match status" value="1"/>
</dbReference>
<dbReference type="Pfam" id="PF00640">
    <property type="entry name" value="PID"/>
    <property type="match status" value="1"/>
</dbReference>
<proteinExistence type="predicted"/>
<protein>
    <submittedName>
        <fullName evidence="2">Carboxyl-terminal PDZ ligand of neuronal nitric oxide synthase protein</fullName>
    </submittedName>
</protein>
<name>A0A4Z2IFY7_9TELE</name>
<dbReference type="EMBL" id="SRLO01000089">
    <property type="protein sequence ID" value="TNN76840.1"/>
    <property type="molecule type" value="Genomic_DNA"/>
</dbReference>
<evidence type="ECO:0000259" key="1">
    <source>
        <dbReference type="Pfam" id="PF00640"/>
    </source>
</evidence>
<evidence type="ECO:0000313" key="2">
    <source>
        <dbReference type="EMBL" id="TNN76840.1"/>
    </source>
</evidence>
<dbReference type="Gene3D" id="2.30.29.30">
    <property type="entry name" value="Pleckstrin-homology domain (PH domain)/Phosphotyrosine-binding domain (PTB)"/>
    <property type="match status" value="1"/>
</dbReference>
<dbReference type="PANTHER" id="PTHR11232">
    <property type="entry name" value="PHOSPHOTYROSINE INTERACTION DOMAIN-CONTAINING FAMILY MEMBER"/>
    <property type="match status" value="1"/>
</dbReference>
<dbReference type="SUPFAM" id="SSF50729">
    <property type="entry name" value="PH domain-like"/>
    <property type="match status" value="1"/>
</dbReference>
<organism evidence="2 3">
    <name type="scientific">Liparis tanakae</name>
    <name type="common">Tanaka's snailfish</name>
    <dbReference type="NCBI Taxonomy" id="230148"/>
    <lineage>
        <taxon>Eukaryota</taxon>
        <taxon>Metazoa</taxon>
        <taxon>Chordata</taxon>
        <taxon>Craniata</taxon>
        <taxon>Vertebrata</taxon>
        <taxon>Euteleostomi</taxon>
        <taxon>Actinopterygii</taxon>
        <taxon>Neopterygii</taxon>
        <taxon>Teleostei</taxon>
        <taxon>Neoteleostei</taxon>
        <taxon>Acanthomorphata</taxon>
        <taxon>Eupercaria</taxon>
        <taxon>Perciformes</taxon>
        <taxon>Cottioidei</taxon>
        <taxon>Cottales</taxon>
        <taxon>Liparidae</taxon>
        <taxon>Liparis</taxon>
    </lineage>
</organism>
<dbReference type="InterPro" id="IPR006020">
    <property type="entry name" value="PTB/PI_dom"/>
</dbReference>
<reference evidence="2 3" key="1">
    <citation type="submission" date="2019-03" db="EMBL/GenBank/DDBJ databases">
        <title>First draft genome of Liparis tanakae, snailfish: a comprehensive survey of snailfish specific genes.</title>
        <authorList>
            <person name="Kim W."/>
            <person name="Song I."/>
            <person name="Jeong J.-H."/>
            <person name="Kim D."/>
            <person name="Kim S."/>
            <person name="Ryu S."/>
            <person name="Song J.Y."/>
            <person name="Lee S.K."/>
        </authorList>
    </citation>
    <scope>NUCLEOTIDE SEQUENCE [LARGE SCALE GENOMIC DNA]</scope>
    <source>
        <tissue evidence="2">Muscle</tissue>
    </source>
</reference>
<evidence type="ECO:0000313" key="3">
    <source>
        <dbReference type="Proteomes" id="UP000314294"/>
    </source>
</evidence>
<sequence>MARRTQQIFYVSHDSQDLKIFSYIARDGQSNVFRCNVFKSKKKAIQKISSSPVGSSDYNSTSMAGDAKLSNGNPYAVIQCRLMAADTDRKSTNLLPSGVIGKPN</sequence>
<feature type="domain" description="PID" evidence="1">
    <location>
        <begin position="5"/>
        <end position="51"/>
    </location>
</feature>
<dbReference type="InterPro" id="IPR051133">
    <property type="entry name" value="Adapter_Engulfment-Domain"/>
</dbReference>
<comment type="caution">
    <text evidence="2">The sequence shown here is derived from an EMBL/GenBank/DDBJ whole genome shotgun (WGS) entry which is preliminary data.</text>
</comment>
<dbReference type="InterPro" id="IPR011993">
    <property type="entry name" value="PH-like_dom_sf"/>
</dbReference>
<dbReference type="OrthoDB" id="10030336at2759"/>
<dbReference type="Proteomes" id="UP000314294">
    <property type="component" value="Unassembled WGS sequence"/>
</dbReference>
<dbReference type="AlphaFoldDB" id="A0A4Z2IFY7"/>
<gene>
    <name evidence="2" type="primary">Nos1ap_1</name>
    <name evidence="2" type="ORF">EYF80_012893</name>
</gene>
<accession>A0A4Z2IFY7</accession>
<keyword evidence="3" id="KW-1185">Reference proteome</keyword>
<dbReference type="GO" id="GO:0050998">
    <property type="term" value="F:nitric-oxide synthase binding"/>
    <property type="evidence" value="ECO:0007669"/>
    <property type="project" value="TreeGrafter"/>
</dbReference>